<evidence type="ECO:0000313" key="2">
    <source>
        <dbReference type="Proteomes" id="UP001144978"/>
    </source>
</evidence>
<name>A0ACC1PV94_9APHY</name>
<dbReference type="EMBL" id="JANSHE010001315">
    <property type="protein sequence ID" value="KAJ3003309.1"/>
    <property type="molecule type" value="Genomic_DNA"/>
</dbReference>
<proteinExistence type="predicted"/>
<keyword evidence="2" id="KW-1185">Reference proteome</keyword>
<evidence type="ECO:0000313" key="1">
    <source>
        <dbReference type="EMBL" id="KAJ3003309.1"/>
    </source>
</evidence>
<protein>
    <submittedName>
        <fullName evidence="1">Uncharacterized protein</fullName>
    </submittedName>
</protein>
<gene>
    <name evidence="1" type="ORF">NUW54_g5369</name>
</gene>
<comment type="caution">
    <text evidence="1">The sequence shown here is derived from an EMBL/GenBank/DDBJ whole genome shotgun (WGS) entry which is preliminary data.</text>
</comment>
<organism evidence="1 2">
    <name type="scientific">Trametes sanguinea</name>
    <dbReference type="NCBI Taxonomy" id="158606"/>
    <lineage>
        <taxon>Eukaryota</taxon>
        <taxon>Fungi</taxon>
        <taxon>Dikarya</taxon>
        <taxon>Basidiomycota</taxon>
        <taxon>Agaricomycotina</taxon>
        <taxon>Agaricomycetes</taxon>
        <taxon>Polyporales</taxon>
        <taxon>Polyporaceae</taxon>
        <taxon>Trametes</taxon>
    </lineage>
</organism>
<accession>A0ACC1PV94</accession>
<sequence>MHPDEDVAEHAHVLLDAEFNTSGDEAEDTTAVLMHGSDTMAADAEDPLSDQGSLEGEDEQTLEALAEQSESDDEVLTSITDDTALAAHLQAEVRAVPRWAPSPAVSKANSSEAIRVASLGSKGKSPAKVVTNAPVPSTQPRHAVVARQALPGKATAPSVIARAKDPTTLSKAEMRLQIERPAFRTPTKISTTSLPQPSSTPVKLPSPEHVPVATGSTADIYDLEDFGDNALTAAAVYQVVYPSQGGALSLKAQHIDVQYVLRATRQRLERDIVSCDAFPDARDRGRSVRMAMVETVKSLRPVDHYAQLTLRMVTDGDFTRALSVIPNQRISTFRGRVKEKSDIAVAAAYGLVAGTAHERVEWLLPQLIYIYPTDFERKHIAEGKPYQHPIVTAVLREVFFKGPKAFAGQNDDLFISIRKTPNAHSAVRNLGVFLMSSLPQRPEKEIPMVMLALVGAAIHASLLDWRSGDFTGASSFSADKYVDAYKEHLVLLEAIKSNSAVKYHTMMYKLYNTASAATSVTDASSGGALALTRLNLDAMEED</sequence>
<reference evidence="1" key="1">
    <citation type="submission" date="2022-08" db="EMBL/GenBank/DDBJ databases">
        <title>Genome Sequence of Pycnoporus sanguineus.</title>
        <authorList>
            <person name="Buettner E."/>
        </authorList>
    </citation>
    <scope>NUCLEOTIDE SEQUENCE</scope>
    <source>
        <strain evidence="1">CG-C14</strain>
    </source>
</reference>
<dbReference type="Proteomes" id="UP001144978">
    <property type="component" value="Unassembled WGS sequence"/>
</dbReference>